<name>A0AAU7CDI1_9BACT</name>
<reference evidence="1" key="1">
    <citation type="submission" date="2024-05" db="EMBL/GenBank/DDBJ databases">
        <title>Planctomycetes of the genus Singulisphaera possess chitinolytic capabilities.</title>
        <authorList>
            <person name="Ivanova A."/>
        </authorList>
    </citation>
    <scope>NUCLEOTIDE SEQUENCE</scope>
    <source>
        <strain evidence="1">Ch08T</strain>
    </source>
</reference>
<dbReference type="RefSeq" id="WP_406695856.1">
    <property type="nucleotide sequence ID" value="NZ_CP155447.1"/>
</dbReference>
<dbReference type="AlphaFoldDB" id="A0AAU7CDI1"/>
<gene>
    <name evidence="1" type="ORF">V5E97_33150</name>
</gene>
<organism evidence="1">
    <name type="scientific">Singulisphaera sp. Ch08</name>
    <dbReference type="NCBI Taxonomy" id="3120278"/>
    <lineage>
        <taxon>Bacteria</taxon>
        <taxon>Pseudomonadati</taxon>
        <taxon>Planctomycetota</taxon>
        <taxon>Planctomycetia</taxon>
        <taxon>Isosphaerales</taxon>
        <taxon>Isosphaeraceae</taxon>
        <taxon>Singulisphaera</taxon>
    </lineage>
</organism>
<sequence length="103" mass="11606">MATEREIQETIARCVSIMVYYHNCGKTAHTKEQMTAEIGTVAQTVKGWASGNDPWGRILDSVNAELIARYGFELGVRLDGEFYKAFEDADLPMPIRLPSRVLR</sequence>
<proteinExistence type="predicted"/>
<protein>
    <submittedName>
        <fullName evidence="1">Uncharacterized protein</fullName>
    </submittedName>
</protein>
<dbReference type="EMBL" id="CP155447">
    <property type="protein sequence ID" value="XBH03118.1"/>
    <property type="molecule type" value="Genomic_DNA"/>
</dbReference>
<accession>A0AAU7CDI1</accession>
<evidence type="ECO:0000313" key="1">
    <source>
        <dbReference type="EMBL" id="XBH03118.1"/>
    </source>
</evidence>